<protein>
    <recommendedName>
        <fullName evidence="3">histidine kinase</fullName>
        <ecNumber evidence="3">2.7.13.3</ecNumber>
    </recommendedName>
</protein>
<evidence type="ECO:0000256" key="13">
    <source>
        <dbReference type="ARBA" id="ARBA00023136"/>
    </source>
</evidence>
<dbReference type="InterPro" id="IPR035965">
    <property type="entry name" value="PAS-like_dom_sf"/>
</dbReference>
<dbReference type="SUPFAM" id="SSF47226">
    <property type="entry name" value="Histidine-containing phosphotransfer domain, HPT domain"/>
    <property type="match status" value="1"/>
</dbReference>
<dbReference type="InterPro" id="IPR000014">
    <property type="entry name" value="PAS"/>
</dbReference>
<dbReference type="GO" id="GO:0005886">
    <property type="term" value="C:plasma membrane"/>
    <property type="evidence" value="ECO:0007669"/>
    <property type="project" value="UniProtKB-SubCell"/>
</dbReference>
<feature type="domain" description="PAS" evidence="19">
    <location>
        <begin position="173"/>
        <end position="216"/>
    </location>
</feature>
<dbReference type="PROSITE" id="PS50113">
    <property type="entry name" value="PAC"/>
    <property type="match status" value="2"/>
</dbReference>
<dbReference type="Gene3D" id="1.20.120.160">
    <property type="entry name" value="HPT domain"/>
    <property type="match status" value="1"/>
</dbReference>
<evidence type="ECO:0000256" key="16">
    <source>
        <dbReference type="SAM" id="Coils"/>
    </source>
</evidence>
<evidence type="ECO:0000256" key="14">
    <source>
        <dbReference type="PROSITE-ProRule" id="PRU00110"/>
    </source>
</evidence>
<dbReference type="PRINTS" id="PR00344">
    <property type="entry name" value="BCTRLSENSOR"/>
</dbReference>
<dbReference type="InterPro" id="IPR003661">
    <property type="entry name" value="HisK_dim/P_dom"/>
</dbReference>
<dbReference type="SMART" id="SM00387">
    <property type="entry name" value="HATPase_c"/>
    <property type="match status" value="1"/>
</dbReference>
<evidence type="ECO:0000256" key="10">
    <source>
        <dbReference type="ARBA" id="ARBA00022840"/>
    </source>
</evidence>
<dbReference type="InterPro" id="IPR001789">
    <property type="entry name" value="Sig_transdc_resp-reg_receiver"/>
</dbReference>
<dbReference type="InterPro" id="IPR013655">
    <property type="entry name" value="PAS_fold_3"/>
</dbReference>
<feature type="domain" description="HPt" evidence="21">
    <location>
        <begin position="727"/>
        <end position="826"/>
    </location>
</feature>
<dbReference type="PROSITE" id="PS50112">
    <property type="entry name" value="PAS"/>
    <property type="match status" value="1"/>
</dbReference>
<keyword evidence="11" id="KW-1133">Transmembrane helix</keyword>
<gene>
    <name evidence="22" type="ORF">SAMN04488069_108231</name>
</gene>
<dbReference type="Pfam" id="PF02518">
    <property type="entry name" value="HATPase_c"/>
    <property type="match status" value="1"/>
</dbReference>
<dbReference type="OrthoDB" id="9797097at2"/>
<keyword evidence="12" id="KW-0902">Two-component regulatory system</keyword>
<dbReference type="SUPFAM" id="SSF55874">
    <property type="entry name" value="ATPase domain of HSP90 chaperone/DNA topoisomerase II/histidine kinase"/>
    <property type="match status" value="1"/>
</dbReference>
<dbReference type="FunFam" id="3.30.565.10:FF:000010">
    <property type="entry name" value="Sensor histidine kinase RcsC"/>
    <property type="match status" value="1"/>
</dbReference>
<evidence type="ECO:0000259" key="21">
    <source>
        <dbReference type="PROSITE" id="PS50894"/>
    </source>
</evidence>
<dbReference type="STRING" id="651662.SAMN04488069_108231"/>
<dbReference type="NCBIfam" id="TIGR00229">
    <property type="entry name" value="sensory_box"/>
    <property type="match status" value="2"/>
</dbReference>
<dbReference type="Gene3D" id="3.30.565.10">
    <property type="entry name" value="Histidine kinase-like ATPase, C-terminal domain"/>
    <property type="match status" value="1"/>
</dbReference>
<reference evidence="23" key="1">
    <citation type="submission" date="2016-10" db="EMBL/GenBank/DDBJ databases">
        <authorList>
            <person name="Varghese N."/>
            <person name="Submissions S."/>
        </authorList>
    </citation>
    <scope>NUCLEOTIDE SEQUENCE [LARGE SCALE GENOMIC DNA]</scope>
    <source>
        <strain evidence="23">CGMCC 1.8975</strain>
    </source>
</reference>
<dbReference type="SUPFAM" id="SSF55785">
    <property type="entry name" value="PYP-like sensor domain (PAS domain)"/>
    <property type="match status" value="2"/>
</dbReference>
<dbReference type="CDD" id="cd16922">
    <property type="entry name" value="HATPase_EvgS-ArcB-TorS-like"/>
    <property type="match status" value="1"/>
</dbReference>
<evidence type="ECO:0000259" key="17">
    <source>
        <dbReference type="PROSITE" id="PS50109"/>
    </source>
</evidence>
<dbReference type="InterPro" id="IPR000700">
    <property type="entry name" value="PAS-assoc_C"/>
</dbReference>
<proteinExistence type="predicted"/>
<dbReference type="Gene3D" id="3.40.50.2300">
    <property type="match status" value="1"/>
</dbReference>
<evidence type="ECO:0000256" key="8">
    <source>
        <dbReference type="ARBA" id="ARBA00022741"/>
    </source>
</evidence>
<dbReference type="Proteomes" id="UP000199249">
    <property type="component" value="Unassembled WGS sequence"/>
</dbReference>
<keyword evidence="23" id="KW-1185">Reference proteome</keyword>
<evidence type="ECO:0000256" key="15">
    <source>
        <dbReference type="PROSITE-ProRule" id="PRU00169"/>
    </source>
</evidence>
<evidence type="ECO:0000256" key="9">
    <source>
        <dbReference type="ARBA" id="ARBA00022777"/>
    </source>
</evidence>
<dbReference type="SMART" id="SM00448">
    <property type="entry name" value="REC"/>
    <property type="match status" value="1"/>
</dbReference>
<feature type="coiled-coil region" evidence="16">
    <location>
        <begin position="282"/>
        <end position="312"/>
    </location>
</feature>
<keyword evidence="9" id="KW-0418">Kinase</keyword>
<dbReference type="EC" id="2.7.13.3" evidence="3"/>
<feature type="modified residue" description="4-aspartylphosphate" evidence="15">
    <location>
        <position position="609"/>
    </location>
</feature>
<keyword evidence="8" id="KW-0547">Nucleotide-binding</keyword>
<dbReference type="InterPro" id="IPR001610">
    <property type="entry name" value="PAC"/>
</dbReference>
<dbReference type="CDD" id="cd17546">
    <property type="entry name" value="REC_hyHK_CKI1_RcsC-like"/>
    <property type="match status" value="1"/>
</dbReference>
<dbReference type="CDD" id="cd00082">
    <property type="entry name" value="HisKA"/>
    <property type="match status" value="1"/>
</dbReference>
<dbReference type="CDD" id="cd00130">
    <property type="entry name" value="PAS"/>
    <property type="match status" value="2"/>
</dbReference>
<dbReference type="Gene3D" id="1.10.287.130">
    <property type="match status" value="1"/>
</dbReference>
<dbReference type="SMART" id="SM00388">
    <property type="entry name" value="HisKA"/>
    <property type="match status" value="1"/>
</dbReference>
<dbReference type="Pfam" id="PF08448">
    <property type="entry name" value="PAS_4"/>
    <property type="match status" value="1"/>
</dbReference>
<dbReference type="InterPro" id="IPR036097">
    <property type="entry name" value="HisK_dim/P_sf"/>
</dbReference>
<sequence length="826" mass="91255">MDSIRFRQQARQLRQARQQLDSLRQQLATATEQAAAATRLYDELPSFIFVFDLPSSSLQYCNRFVEARLGYPVAELRALGSRVLEVLMPKAEVAELHRHYANIVALSDGQLESFEYIMHHRTGATRWLRLTSAPFARDAQGRVTQVLSIAEDITRWKITDEQRRSANRRLAEQNRLFRQIIDTVPNLIYLKDSQGNYVLANEATARFYDLSHEELLRAALPELEARFPSMAQYRRQDEQVLRSGQEIDEESPLTDGQGNQRWFRTVKRPFVLTDGTVQVLGVDNDITELKHTQQALEQAKETAEQNAQVRQNFLTNMSHEIRTPLNGIVGLTGLLAKTSLAAEQRQLLAHAQDSADNLLVLINDVLDMAQLGAGRMRLESMPFELDHVLRGSCQALLPTATAKGISLRLQLPPAAGPARVLGDPHRLRQVLLNLLGNAVKFTPKGEVLLTYECLNPLAPAPQYRFSVLDTGIGIAPAQLRELFEPFTQASASTAREFGGSGLGLSISRGLVELLGGQLVADSEPGRGSTFRFTLTLAPAPAAPAALPAPPPDFQRLRGYRVLLAEDNPVNQLLMQTMLRGWEVVVDTASSGAEALALFRQNLYAVVLMDIQMPGLDGVATTRLLRQHPSPDRAATPVVALTAHAMPGDAERYRAAGLDAYLAKPFREQALFDLLIRLLRPASTPASAPLSAVAEPVAPPPAQQVAQLPAGQPPLYDLTMLRRMSGNDDGFVRRLALLFVETTPPAVVRLEQHLRLRQAPELAKAAHFLKSSTDGLQLFSLRPVLRDLEAVAAGAAPPDWPRLARLVEQVSVTVEEVVEQLREEFPG</sequence>
<dbReference type="Gene3D" id="3.30.450.20">
    <property type="entry name" value="PAS domain"/>
    <property type="match status" value="2"/>
</dbReference>
<keyword evidence="10" id="KW-0067">ATP-binding</keyword>
<evidence type="ECO:0000313" key="22">
    <source>
        <dbReference type="EMBL" id="SDY43934.1"/>
    </source>
</evidence>
<dbReference type="SUPFAM" id="SSF52172">
    <property type="entry name" value="CheY-like"/>
    <property type="match status" value="1"/>
</dbReference>
<dbReference type="PROSITE" id="PS50894">
    <property type="entry name" value="HPT"/>
    <property type="match status" value="1"/>
</dbReference>
<dbReference type="AlphaFoldDB" id="A0A1H3JXD6"/>
<evidence type="ECO:0000256" key="1">
    <source>
        <dbReference type="ARBA" id="ARBA00000085"/>
    </source>
</evidence>
<evidence type="ECO:0000256" key="4">
    <source>
        <dbReference type="ARBA" id="ARBA00022475"/>
    </source>
</evidence>
<feature type="domain" description="PAC" evidence="20">
    <location>
        <begin position="247"/>
        <end position="298"/>
    </location>
</feature>
<keyword evidence="6" id="KW-0808">Transferase</keyword>
<dbReference type="SMART" id="SM00091">
    <property type="entry name" value="PAS"/>
    <property type="match status" value="2"/>
</dbReference>
<dbReference type="EMBL" id="FNOV01000008">
    <property type="protein sequence ID" value="SDY43934.1"/>
    <property type="molecule type" value="Genomic_DNA"/>
</dbReference>
<evidence type="ECO:0000256" key="3">
    <source>
        <dbReference type="ARBA" id="ARBA00012438"/>
    </source>
</evidence>
<evidence type="ECO:0000259" key="19">
    <source>
        <dbReference type="PROSITE" id="PS50112"/>
    </source>
</evidence>
<organism evidence="22 23">
    <name type="scientific">Hymenobacter psychrophilus</name>
    <dbReference type="NCBI Taxonomy" id="651662"/>
    <lineage>
        <taxon>Bacteria</taxon>
        <taxon>Pseudomonadati</taxon>
        <taxon>Bacteroidota</taxon>
        <taxon>Cytophagia</taxon>
        <taxon>Cytophagales</taxon>
        <taxon>Hymenobacteraceae</taxon>
        <taxon>Hymenobacter</taxon>
    </lineage>
</organism>
<dbReference type="Pfam" id="PF00072">
    <property type="entry name" value="Response_reg"/>
    <property type="match status" value="1"/>
</dbReference>
<dbReference type="InterPro" id="IPR013656">
    <property type="entry name" value="PAS_4"/>
</dbReference>
<comment type="subcellular location">
    <subcellularLocation>
        <location evidence="2">Cell membrane</location>
        <topology evidence="2">Multi-pass membrane protein</topology>
    </subcellularLocation>
</comment>
<feature type="domain" description="PAC" evidence="20">
    <location>
        <begin position="112"/>
        <end position="165"/>
    </location>
</feature>
<evidence type="ECO:0000256" key="7">
    <source>
        <dbReference type="ARBA" id="ARBA00022692"/>
    </source>
</evidence>
<evidence type="ECO:0000256" key="2">
    <source>
        <dbReference type="ARBA" id="ARBA00004651"/>
    </source>
</evidence>
<dbReference type="PROSITE" id="PS50110">
    <property type="entry name" value="RESPONSE_REGULATORY"/>
    <property type="match status" value="1"/>
</dbReference>
<feature type="modified residue" description="Phosphohistidine" evidence="14">
    <location>
        <position position="766"/>
    </location>
</feature>
<dbReference type="InterPro" id="IPR008207">
    <property type="entry name" value="Sig_transdc_His_kin_Hpt_dom"/>
</dbReference>
<dbReference type="InterPro" id="IPR005467">
    <property type="entry name" value="His_kinase_dom"/>
</dbReference>
<dbReference type="Pfam" id="PF08447">
    <property type="entry name" value="PAS_3"/>
    <property type="match status" value="1"/>
</dbReference>
<evidence type="ECO:0000256" key="6">
    <source>
        <dbReference type="ARBA" id="ARBA00022679"/>
    </source>
</evidence>
<keyword evidence="16" id="KW-0175">Coiled coil</keyword>
<dbReference type="InterPro" id="IPR004358">
    <property type="entry name" value="Sig_transdc_His_kin-like_C"/>
</dbReference>
<name>A0A1H3JXD6_9BACT</name>
<dbReference type="SUPFAM" id="SSF47384">
    <property type="entry name" value="Homodimeric domain of signal transducing histidine kinase"/>
    <property type="match status" value="1"/>
</dbReference>
<dbReference type="GO" id="GO:0005524">
    <property type="term" value="F:ATP binding"/>
    <property type="evidence" value="ECO:0007669"/>
    <property type="project" value="UniProtKB-KW"/>
</dbReference>
<dbReference type="InterPro" id="IPR036641">
    <property type="entry name" value="HPT_dom_sf"/>
</dbReference>
<dbReference type="SMART" id="SM00086">
    <property type="entry name" value="PAC"/>
    <property type="match status" value="1"/>
</dbReference>
<dbReference type="InterPro" id="IPR011006">
    <property type="entry name" value="CheY-like_superfamily"/>
</dbReference>
<evidence type="ECO:0000259" key="20">
    <source>
        <dbReference type="PROSITE" id="PS50113"/>
    </source>
</evidence>
<keyword evidence="4" id="KW-1003">Cell membrane</keyword>
<dbReference type="PROSITE" id="PS50109">
    <property type="entry name" value="HIS_KIN"/>
    <property type="match status" value="1"/>
</dbReference>
<feature type="coiled-coil region" evidence="16">
    <location>
        <begin position="6"/>
        <end position="40"/>
    </location>
</feature>
<accession>A0A1H3JXD6</accession>
<keyword evidence="7" id="KW-0812">Transmembrane</keyword>
<keyword evidence="13" id="KW-0472">Membrane</keyword>
<dbReference type="GO" id="GO:0000155">
    <property type="term" value="F:phosphorelay sensor kinase activity"/>
    <property type="evidence" value="ECO:0007669"/>
    <property type="project" value="InterPro"/>
</dbReference>
<comment type="catalytic activity">
    <reaction evidence="1">
        <text>ATP + protein L-histidine = ADP + protein N-phospho-L-histidine.</text>
        <dbReference type="EC" id="2.7.13.3"/>
    </reaction>
</comment>
<dbReference type="RefSeq" id="WP_092741040.1">
    <property type="nucleotide sequence ID" value="NZ_FNOV01000008.1"/>
</dbReference>
<evidence type="ECO:0000256" key="12">
    <source>
        <dbReference type="ARBA" id="ARBA00023012"/>
    </source>
</evidence>
<feature type="domain" description="Histidine kinase" evidence="17">
    <location>
        <begin position="316"/>
        <end position="538"/>
    </location>
</feature>
<dbReference type="InterPro" id="IPR036890">
    <property type="entry name" value="HATPase_C_sf"/>
</dbReference>
<dbReference type="FunFam" id="1.10.287.130:FF:000004">
    <property type="entry name" value="Ethylene receptor 1"/>
    <property type="match status" value="1"/>
</dbReference>
<evidence type="ECO:0000259" key="18">
    <source>
        <dbReference type="PROSITE" id="PS50110"/>
    </source>
</evidence>
<evidence type="ECO:0000313" key="23">
    <source>
        <dbReference type="Proteomes" id="UP000199249"/>
    </source>
</evidence>
<evidence type="ECO:0000256" key="5">
    <source>
        <dbReference type="ARBA" id="ARBA00022553"/>
    </source>
</evidence>
<keyword evidence="5 15" id="KW-0597">Phosphoprotein</keyword>
<dbReference type="InterPro" id="IPR003594">
    <property type="entry name" value="HATPase_dom"/>
</dbReference>
<feature type="domain" description="Response regulatory" evidence="18">
    <location>
        <begin position="560"/>
        <end position="678"/>
    </location>
</feature>
<evidence type="ECO:0000256" key="11">
    <source>
        <dbReference type="ARBA" id="ARBA00022989"/>
    </source>
</evidence>
<dbReference type="Pfam" id="PF00512">
    <property type="entry name" value="HisKA"/>
    <property type="match status" value="1"/>
</dbReference>
<dbReference type="PANTHER" id="PTHR45339:SF1">
    <property type="entry name" value="HYBRID SIGNAL TRANSDUCTION HISTIDINE KINASE J"/>
    <property type="match status" value="1"/>
</dbReference>
<dbReference type="PANTHER" id="PTHR45339">
    <property type="entry name" value="HYBRID SIGNAL TRANSDUCTION HISTIDINE KINASE J"/>
    <property type="match status" value="1"/>
</dbReference>